<gene>
    <name evidence="1" type="ORF">IC235_12550</name>
</gene>
<accession>A0A927GK28</accession>
<proteinExistence type="predicted"/>
<protein>
    <submittedName>
        <fullName evidence="1">Uncharacterized protein</fullName>
    </submittedName>
</protein>
<dbReference type="AlphaFoldDB" id="A0A927GK28"/>
<sequence length="192" mass="21749">MSGAFNFRIQDTGEISREFLSRRITDFQHAAQFIRELPYRRNTDKTNLVSVFADGGATCGPKHAVLRQLALENGIPDLKLKLGIFRMNGLNTPAVASTLAQYGLAFLPEVHNYLRVHRTVLDCTRPNSSADDFRADLLLELEIEPTQIGDAKVAFHQTYLRYWLHQNPGLGLTLPQLWSIREQCIEALSREP</sequence>
<dbReference type="RefSeq" id="WP_191005531.1">
    <property type="nucleotide sequence ID" value="NZ_JACXAD010000013.1"/>
</dbReference>
<name>A0A927GK28_9BACT</name>
<comment type="caution">
    <text evidence="1">The sequence shown here is derived from an EMBL/GenBank/DDBJ whole genome shotgun (WGS) entry which is preliminary data.</text>
</comment>
<evidence type="ECO:0000313" key="2">
    <source>
        <dbReference type="Proteomes" id="UP000612233"/>
    </source>
</evidence>
<dbReference type="EMBL" id="JACXAD010000013">
    <property type="protein sequence ID" value="MBD2768716.1"/>
    <property type="molecule type" value="Genomic_DNA"/>
</dbReference>
<keyword evidence="2" id="KW-1185">Reference proteome</keyword>
<evidence type="ECO:0000313" key="1">
    <source>
        <dbReference type="EMBL" id="MBD2768716.1"/>
    </source>
</evidence>
<dbReference type="Proteomes" id="UP000612233">
    <property type="component" value="Unassembled WGS sequence"/>
</dbReference>
<reference evidence="1" key="1">
    <citation type="submission" date="2020-09" db="EMBL/GenBank/DDBJ databases">
        <authorList>
            <person name="Kim M.K."/>
        </authorList>
    </citation>
    <scope>NUCLEOTIDE SEQUENCE</scope>
    <source>
        <strain evidence="1">BT664</strain>
    </source>
</reference>
<organism evidence="1 2">
    <name type="scientific">Hymenobacter montanus</name>
    <dbReference type="NCBI Taxonomy" id="2771359"/>
    <lineage>
        <taxon>Bacteria</taxon>
        <taxon>Pseudomonadati</taxon>
        <taxon>Bacteroidota</taxon>
        <taxon>Cytophagia</taxon>
        <taxon>Cytophagales</taxon>
        <taxon>Hymenobacteraceae</taxon>
        <taxon>Hymenobacter</taxon>
    </lineage>
</organism>